<feature type="domain" description="VOC" evidence="1">
    <location>
        <begin position="55"/>
        <end position="177"/>
    </location>
</feature>
<dbReference type="Gene3D" id="3.30.720.120">
    <property type="match status" value="1"/>
</dbReference>
<dbReference type="Proteomes" id="UP001164693">
    <property type="component" value="Chromosome"/>
</dbReference>
<sequence length="412" mass="43854">MVDVFTELRAGTVPVRPDPEFATALRARLERALALPRGVVPMTTVSEPQTAAGPRGAAVPYLAVRDARSAIDWYVEAFGASVVGEPIAMPDGRIGHAELGLADGVIYLADEYPELGVVAPQAGASVSLMLAVPDADEVRARAMAAGASGDRVPYDAHGTRTAWIVDPFGHRWGLTSPLTPAPSVRDGDVVYVSLWVPDPDRAAAFYSDVAGWDVSTDGGRYRILDASPHVGLFGRPGRPDLFCCYAVGDIRAAVQRVRAAGGQAGELSREPHGVVAECVDDQGTEFALWQIEAGTDRPEPNGRQPGDLSYLTLEVVDSARARAFYGAVLGWTFAPGRIEDGWQVEGVAPMTGLSGGHPHPTAVPMWRVEDVRVAVDRVRALGGTATDPERQPYGETSECADDQGSRFYLGQL</sequence>
<accession>A0ABY7JXF5</accession>
<gene>
    <name evidence="2" type="ORF">M6B22_00430</name>
</gene>
<dbReference type="InterPro" id="IPR004360">
    <property type="entry name" value="Glyas_Fos-R_dOase_dom"/>
</dbReference>
<dbReference type="Pfam" id="PF18029">
    <property type="entry name" value="Glyoxalase_6"/>
    <property type="match status" value="2"/>
</dbReference>
<feature type="domain" description="VOC" evidence="1">
    <location>
        <begin position="307"/>
        <end position="412"/>
    </location>
</feature>
<protein>
    <submittedName>
        <fullName evidence="2">VOC family protein</fullName>
    </submittedName>
</protein>
<proteinExistence type="predicted"/>
<reference evidence="2" key="1">
    <citation type="submission" date="2022-05" db="EMBL/GenBank/DDBJ databases">
        <title>Jatrophihabitans sp. SB3-54 whole genome sequence.</title>
        <authorList>
            <person name="Suh M.K."/>
            <person name="Eom M.K."/>
            <person name="Kim J.S."/>
            <person name="Kim H.S."/>
            <person name="Do H.E."/>
            <person name="Shin Y.K."/>
            <person name="Lee J.-S."/>
        </authorList>
    </citation>
    <scope>NUCLEOTIDE SEQUENCE</scope>
    <source>
        <strain evidence="2">SB3-54</strain>
    </source>
</reference>
<dbReference type="InterPro" id="IPR029068">
    <property type="entry name" value="Glyas_Bleomycin-R_OHBP_Dase"/>
</dbReference>
<dbReference type="InterPro" id="IPR041581">
    <property type="entry name" value="Glyoxalase_6"/>
</dbReference>
<dbReference type="Pfam" id="PF00903">
    <property type="entry name" value="Glyoxalase"/>
    <property type="match status" value="1"/>
</dbReference>
<dbReference type="InterPro" id="IPR037523">
    <property type="entry name" value="VOC_core"/>
</dbReference>
<dbReference type="CDD" id="cd07246">
    <property type="entry name" value="VOC_like"/>
    <property type="match status" value="1"/>
</dbReference>
<dbReference type="InterPro" id="IPR052164">
    <property type="entry name" value="Anthracycline_SecMetBiosynth"/>
</dbReference>
<dbReference type="Gene3D" id="3.30.720.110">
    <property type="match status" value="1"/>
</dbReference>
<dbReference type="RefSeq" id="WP_269443787.1">
    <property type="nucleotide sequence ID" value="NZ_CP097463.1"/>
</dbReference>
<evidence type="ECO:0000313" key="3">
    <source>
        <dbReference type="Proteomes" id="UP001164693"/>
    </source>
</evidence>
<name>A0ABY7JXF5_9ACTN</name>
<keyword evidence="3" id="KW-1185">Reference proteome</keyword>
<dbReference type="PANTHER" id="PTHR33993">
    <property type="entry name" value="GLYOXALASE-RELATED"/>
    <property type="match status" value="1"/>
</dbReference>
<feature type="domain" description="VOC" evidence="1">
    <location>
        <begin position="188"/>
        <end position="291"/>
    </location>
</feature>
<organism evidence="2 3">
    <name type="scientific">Jatrophihabitans cynanchi</name>
    <dbReference type="NCBI Taxonomy" id="2944128"/>
    <lineage>
        <taxon>Bacteria</taxon>
        <taxon>Bacillati</taxon>
        <taxon>Actinomycetota</taxon>
        <taxon>Actinomycetes</taxon>
        <taxon>Jatrophihabitantales</taxon>
        <taxon>Jatrophihabitantaceae</taxon>
        <taxon>Jatrophihabitans</taxon>
    </lineage>
</organism>
<dbReference type="PANTHER" id="PTHR33993:SF14">
    <property type="entry name" value="GB|AAF24581.1"/>
    <property type="match status" value="1"/>
</dbReference>
<evidence type="ECO:0000259" key="1">
    <source>
        <dbReference type="PROSITE" id="PS51819"/>
    </source>
</evidence>
<dbReference type="Gene3D" id="3.10.180.10">
    <property type="entry name" value="2,3-Dihydroxybiphenyl 1,2-Dioxygenase, domain 1"/>
    <property type="match status" value="2"/>
</dbReference>
<evidence type="ECO:0000313" key="2">
    <source>
        <dbReference type="EMBL" id="WAX57248.1"/>
    </source>
</evidence>
<dbReference type="SUPFAM" id="SSF54593">
    <property type="entry name" value="Glyoxalase/Bleomycin resistance protein/Dihydroxybiphenyl dioxygenase"/>
    <property type="match status" value="2"/>
</dbReference>
<dbReference type="EMBL" id="CP097463">
    <property type="protein sequence ID" value="WAX57248.1"/>
    <property type="molecule type" value="Genomic_DNA"/>
</dbReference>
<dbReference type="PROSITE" id="PS51819">
    <property type="entry name" value="VOC"/>
    <property type="match status" value="3"/>
</dbReference>